<accession>A0ABR4BIC9</accession>
<organism evidence="1 2">
    <name type="scientific">Lepraria finkii</name>
    <dbReference type="NCBI Taxonomy" id="1340010"/>
    <lineage>
        <taxon>Eukaryota</taxon>
        <taxon>Fungi</taxon>
        <taxon>Dikarya</taxon>
        <taxon>Ascomycota</taxon>
        <taxon>Pezizomycotina</taxon>
        <taxon>Lecanoromycetes</taxon>
        <taxon>OSLEUM clade</taxon>
        <taxon>Lecanoromycetidae</taxon>
        <taxon>Lecanorales</taxon>
        <taxon>Lecanorineae</taxon>
        <taxon>Stereocaulaceae</taxon>
        <taxon>Lepraria</taxon>
    </lineage>
</organism>
<dbReference type="Proteomes" id="UP001590951">
    <property type="component" value="Unassembled WGS sequence"/>
</dbReference>
<keyword evidence="2" id="KW-1185">Reference proteome</keyword>
<protein>
    <submittedName>
        <fullName evidence="1">Uncharacterized protein</fullName>
    </submittedName>
</protein>
<gene>
    <name evidence="1" type="ORF">ABVK25_001967</name>
</gene>
<dbReference type="EMBL" id="JBHFEH010000004">
    <property type="protein sequence ID" value="KAL2057583.1"/>
    <property type="molecule type" value="Genomic_DNA"/>
</dbReference>
<name>A0ABR4BIC9_9LECA</name>
<dbReference type="InterPro" id="IPR029063">
    <property type="entry name" value="SAM-dependent_MTases_sf"/>
</dbReference>
<sequence>MENEAATGGLEAAYDIVTASGTIHASLNILQKLRNLRKNLKIGGKLILLELIEGKRSDSRYDLRMAKIP</sequence>
<evidence type="ECO:0000313" key="2">
    <source>
        <dbReference type="Proteomes" id="UP001590951"/>
    </source>
</evidence>
<reference evidence="1 2" key="1">
    <citation type="submission" date="2024-09" db="EMBL/GenBank/DDBJ databases">
        <title>Rethinking Asexuality: The Enigmatic Case of Functional Sexual Genes in Lepraria (Stereocaulaceae).</title>
        <authorList>
            <person name="Doellman M."/>
            <person name="Sun Y."/>
            <person name="Barcenas-Pena A."/>
            <person name="Lumbsch H.T."/>
            <person name="Grewe F."/>
        </authorList>
    </citation>
    <scope>NUCLEOTIDE SEQUENCE [LARGE SCALE GENOMIC DNA]</scope>
    <source>
        <strain evidence="1 2">Grewe 0041</strain>
    </source>
</reference>
<dbReference type="Gene3D" id="3.40.50.150">
    <property type="entry name" value="Vaccinia Virus protein VP39"/>
    <property type="match status" value="1"/>
</dbReference>
<evidence type="ECO:0000313" key="1">
    <source>
        <dbReference type="EMBL" id="KAL2057583.1"/>
    </source>
</evidence>
<proteinExistence type="predicted"/>
<dbReference type="SUPFAM" id="SSF53335">
    <property type="entry name" value="S-adenosyl-L-methionine-dependent methyltransferases"/>
    <property type="match status" value="1"/>
</dbReference>
<comment type="caution">
    <text evidence="1">The sequence shown here is derived from an EMBL/GenBank/DDBJ whole genome shotgun (WGS) entry which is preliminary data.</text>
</comment>